<name>A0ABV6D7W7_9HYPH</name>
<dbReference type="Pfam" id="PF18736">
    <property type="entry name" value="pEK499_p136"/>
    <property type="match status" value="1"/>
</dbReference>
<gene>
    <name evidence="2" type="ORF">ACFFJ2_09985</name>
</gene>
<dbReference type="InterPro" id="IPR041318">
    <property type="entry name" value="pEK499_p136"/>
</dbReference>
<dbReference type="RefSeq" id="WP_261522157.1">
    <property type="nucleotide sequence ID" value="NZ_JAODNW010000022.1"/>
</dbReference>
<dbReference type="Proteomes" id="UP001589755">
    <property type="component" value="Unassembled WGS sequence"/>
</dbReference>
<organism evidence="2 3">
    <name type="scientific">Chelativorans intermedius</name>
    <dbReference type="NCBI Taxonomy" id="515947"/>
    <lineage>
        <taxon>Bacteria</taxon>
        <taxon>Pseudomonadati</taxon>
        <taxon>Pseudomonadota</taxon>
        <taxon>Alphaproteobacteria</taxon>
        <taxon>Hyphomicrobiales</taxon>
        <taxon>Phyllobacteriaceae</taxon>
        <taxon>Chelativorans</taxon>
    </lineage>
</organism>
<comment type="caution">
    <text evidence="2">The sequence shown here is derived from an EMBL/GenBank/DDBJ whole genome shotgun (WGS) entry which is preliminary data.</text>
</comment>
<accession>A0ABV6D7W7</accession>
<evidence type="ECO:0000313" key="2">
    <source>
        <dbReference type="EMBL" id="MFC0208729.1"/>
    </source>
</evidence>
<sequence>MEIDRNTIEGFARRARKNLYFMLKARERGEDIHIITHLANSLLGLIVFPYAHFADAGWTDFSQIKLDDLEAEGWPSWSFHLGRSENLRDLLRHLRNALSHRRVQFSSDGRELAEVTVTFWDRRNPAGPDDWSAAIGGEQLLEFTLRLANLIDGEQ</sequence>
<dbReference type="EMBL" id="JBHLXD010000014">
    <property type="protein sequence ID" value="MFC0208729.1"/>
    <property type="molecule type" value="Genomic_DNA"/>
</dbReference>
<protein>
    <submittedName>
        <fullName evidence="2">HEPN family nuclease</fullName>
    </submittedName>
</protein>
<proteinExistence type="predicted"/>
<evidence type="ECO:0000259" key="1">
    <source>
        <dbReference type="Pfam" id="PF18736"/>
    </source>
</evidence>
<keyword evidence="3" id="KW-1185">Reference proteome</keyword>
<evidence type="ECO:0000313" key="3">
    <source>
        <dbReference type="Proteomes" id="UP001589755"/>
    </source>
</evidence>
<reference evidence="2 3" key="1">
    <citation type="submission" date="2024-09" db="EMBL/GenBank/DDBJ databases">
        <authorList>
            <person name="Sun Q."/>
            <person name="Mori K."/>
        </authorList>
    </citation>
    <scope>NUCLEOTIDE SEQUENCE [LARGE SCALE GENOMIC DNA]</scope>
    <source>
        <strain evidence="2 3">CCM 8543</strain>
    </source>
</reference>
<feature type="domain" description="pEK499-p136 HEPN" evidence="1">
    <location>
        <begin position="31"/>
        <end position="151"/>
    </location>
</feature>